<keyword evidence="3" id="KW-1185">Reference proteome</keyword>
<name>A0A2V0NRD1_9CHLO</name>
<feature type="signal peptide" evidence="1">
    <location>
        <begin position="1"/>
        <end position="26"/>
    </location>
</feature>
<proteinExistence type="predicted"/>
<dbReference type="OrthoDB" id="10542853at2759"/>
<accession>A0A2V0NRD1</accession>
<reference evidence="2 3" key="1">
    <citation type="journal article" date="2018" name="Sci. Rep.">
        <title>Raphidocelis subcapitata (=Pseudokirchneriella subcapitata) provides an insight into genome evolution and environmental adaptations in the Sphaeropleales.</title>
        <authorList>
            <person name="Suzuki S."/>
            <person name="Yamaguchi H."/>
            <person name="Nakajima N."/>
            <person name="Kawachi M."/>
        </authorList>
    </citation>
    <scope>NUCLEOTIDE SEQUENCE [LARGE SCALE GENOMIC DNA]</scope>
    <source>
        <strain evidence="2 3">NIES-35</strain>
    </source>
</reference>
<protein>
    <submittedName>
        <fullName evidence="2">Uncharacterized protein</fullName>
    </submittedName>
</protein>
<dbReference type="AlphaFoldDB" id="A0A2V0NRD1"/>
<sequence>MKRGSRAFSVALALLAALALAAGAEADAQAIFPGGCRPCSSCGDAYCWQTCSPTCGGYVPITPSNVIVNGDACRAQGGALGPSAAASACQTARSMCQQQWGAGAGAPAVGAIGPTTLAQCANVALGACQQTASAWAGGCGGEFSGGFAGCDAWRFQSFFNTAQRASCTAYAQGITGVTPGTNNWAPGPGPFIIGGAAPGGGAGGGVGSAAPSNRRLLALRGRAAAAV</sequence>
<evidence type="ECO:0000313" key="3">
    <source>
        <dbReference type="Proteomes" id="UP000247498"/>
    </source>
</evidence>
<dbReference type="Proteomes" id="UP000247498">
    <property type="component" value="Unassembled WGS sequence"/>
</dbReference>
<feature type="chain" id="PRO_5016063565" evidence="1">
    <location>
        <begin position="27"/>
        <end position="227"/>
    </location>
</feature>
<evidence type="ECO:0000256" key="1">
    <source>
        <dbReference type="SAM" id="SignalP"/>
    </source>
</evidence>
<comment type="caution">
    <text evidence="2">The sequence shown here is derived from an EMBL/GenBank/DDBJ whole genome shotgun (WGS) entry which is preliminary data.</text>
</comment>
<keyword evidence="1" id="KW-0732">Signal</keyword>
<evidence type="ECO:0000313" key="2">
    <source>
        <dbReference type="EMBL" id="GBF90228.1"/>
    </source>
</evidence>
<dbReference type="EMBL" id="BDRX01000015">
    <property type="protein sequence ID" value="GBF90228.1"/>
    <property type="molecule type" value="Genomic_DNA"/>
</dbReference>
<dbReference type="InParanoid" id="A0A2V0NRD1"/>
<gene>
    <name evidence="2" type="ORF">Rsub_03361</name>
</gene>
<organism evidence="2 3">
    <name type="scientific">Raphidocelis subcapitata</name>
    <dbReference type="NCBI Taxonomy" id="307507"/>
    <lineage>
        <taxon>Eukaryota</taxon>
        <taxon>Viridiplantae</taxon>
        <taxon>Chlorophyta</taxon>
        <taxon>core chlorophytes</taxon>
        <taxon>Chlorophyceae</taxon>
        <taxon>CS clade</taxon>
        <taxon>Sphaeropleales</taxon>
        <taxon>Selenastraceae</taxon>
        <taxon>Raphidocelis</taxon>
    </lineage>
</organism>